<keyword evidence="2" id="KW-1185">Reference proteome</keyword>
<dbReference type="AlphaFoldDB" id="A0A1Z4N531"/>
<dbReference type="KEGG" id="ttq:NIES37_48240"/>
<evidence type="ECO:0000313" key="2">
    <source>
        <dbReference type="Proteomes" id="UP000218785"/>
    </source>
</evidence>
<gene>
    <name evidence="1" type="ORF">NIES37_48240</name>
</gene>
<name>A0A1Z4N531_9CYAN</name>
<reference evidence="1 2" key="1">
    <citation type="submission" date="2017-06" db="EMBL/GenBank/DDBJ databases">
        <title>Genome sequencing of cyanobaciteial culture collection at National Institute for Environmental Studies (NIES).</title>
        <authorList>
            <person name="Hirose Y."/>
            <person name="Shimura Y."/>
            <person name="Fujisawa T."/>
            <person name="Nakamura Y."/>
            <person name="Kawachi M."/>
        </authorList>
    </citation>
    <scope>NUCLEOTIDE SEQUENCE [LARGE SCALE GENOMIC DNA]</scope>
    <source>
        <strain evidence="1 2">NIES-37</strain>
    </source>
</reference>
<proteinExistence type="predicted"/>
<accession>A0A1Z4N531</accession>
<organism evidence="1 2">
    <name type="scientific">Tolypothrix tenuis PCC 7101</name>
    <dbReference type="NCBI Taxonomy" id="231146"/>
    <lineage>
        <taxon>Bacteria</taxon>
        <taxon>Bacillati</taxon>
        <taxon>Cyanobacteriota</taxon>
        <taxon>Cyanophyceae</taxon>
        <taxon>Nostocales</taxon>
        <taxon>Tolypothrichaceae</taxon>
        <taxon>Tolypothrix</taxon>
    </lineage>
</organism>
<dbReference type="Proteomes" id="UP000218785">
    <property type="component" value="Chromosome"/>
</dbReference>
<sequence length="72" mass="7981">MIAIAYPSVEYSIFNVNPITRVGAQNTVPLQLSRPDYFELVLHLYLVKSDITIEKVRGAVIECGIDTTTLIG</sequence>
<protein>
    <submittedName>
        <fullName evidence="1">Uncharacterized protein</fullName>
    </submittedName>
</protein>
<evidence type="ECO:0000313" key="1">
    <source>
        <dbReference type="EMBL" id="BAZ00828.1"/>
    </source>
</evidence>
<dbReference type="EMBL" id="AP018248">
    <property type="protein sequence ID" value="BAZ00828.1"/>
    <property type="molecule type" value="Genomic_DNA"/>
</dbReference>